<proteinExistence type="inferred from homology"/>
<feature type="transmembrane region" description="Helical" evidence="2">
    <location>
        <begin position="309"/>
        <end position="328"/>
    </location>
</feature>
<dbReference type="Gene3D" id="1.20.1250.20">
    <property type="entry name" value="MFS general substrate transporter like domains"/>
    <property type="match status" value="1"/>
</dbReference>
<evidence type="ECO:0000256" key="1">
    <source>
        <dbReference type="ARBA" id="ARBA00009617"/>
    </source>
</evidence>
<organism evidence="3 4">
    <name type="scientific">Solimonas terrae</name>
    <dbReference type="NCBI Taxonomy" id="1396819"/>
    <lineage>
        <taxon>Bacteria</taxon>
        <taxon>Pseudomonadati</taxon>
        <taxon>Pseudomonadota</taxon>
        <taxon>Gammaproteobacteria</taxon>
        <taxon>Nevskiales</taxon>
        <taxon>Nevskiaceae</taxon>
        <taxon>Solimonas</taxon>
    </lineage>
</organism>
<dbReference type="PANTHER" id="PTHR11328">
    <property type="entry name" value="MAJOR FACILITATOR SUPERFAMILY DOMAIN-CONTAINING PROTEIN"/>
    <property type="match status" value="1"/>
</dbReference>
<comment type="similarity">
    <text evidence="1">Belongs to the sodium:galactoside symporter (TC 2.A.2) family.</text>
</comment>
<evidence type="ECO:0000313" key="4">
    <source>
        <dbReference type="Proteomes" id="UP000472676"/>
    </source>
</evidence>
<feature type="transmembrane region" description="Helical" evidence="2">
    <location>
        <begin position="340"/>
        <end position="362"/>
    </location>
</feature>
<dbReference type="RefSeq" id="WP_166250679.1">
    <property type="nucleotide sequence ID" value="NZ_JAAMOW010000001.1"/>
</dbReference>
<dbReference type="PANTHER" id="PTHR11328:SF24">
    <property type="entry name" value="MAJOR FACILITATOR SUPERFAMILY (MFS) PROFILE DOMAIN-CONTAINING PROTEIN"/>
    <property type="match status" value="1"/>
</dbReference>
<feature type="transmembrane region" description="Helical" evidence="2">
    <location>
        <begin position="108"/>
        <end position="130"/>
    </location>
</feature>
<dbReference type="GO" id="GO:0005886">
    <property type="term" value="C:plasma membrane"/>
    <property type="evidence" value="ECO:0007669"/>
    <property type="project" value="TreeGrafter"/>
</dbReference>
<feature type="transmembrane region" description="Helical" evidence="2">
    <location>
        <begin position="42"/>
        <end position="63"/>
    </location>
</feature>
<dbReference type="EMBL" id="JAAMOW010000001">
    <property type="protein sequence ID" value="NGY03255.1"/>
    <property type="molecule type" value="Genomic_DNA"/>
</dbReference>
<protein>
    <submittedName>
        <fullName evidence="3">MFS transporter</fullName>
    </submittedName>
</protein>
<dbReference type="GO" id="GO:0015293">
    <property type="term" value="F:symporter activity"/>
    <property type="evidence" value="ECO:0007669"/>
    <property type="project" value="InterPro"/>
</dbReference>
<dbReference type="AlphaFoldDB" id="A0A6M2BM73"/>
<keyword evidence="2" id="KW-0812">Transmembrane</keyword>
<dbReference type="SUPFAM" id="SSF103473">
    <property type="entry name" value="MFS general substrate transporter"/>
    <property type="match status" value="1"/>
</dbReference>
<keyword evidence="2" id="KW-0472">Membrane</keyword>
<keyword evidence="2" id="KW-1133">Transmembrane helix</keyword>
<accession>A0A6M2BM73</accession>
<feature type="transmembrane region" description="Helical" evidence="2">
    <location>
        <begin position="189"/>
        <end position="210"/>
    </location>
</feature>
<feature type="transmembrane region" description="Helical" evidence="2">
    <location>
        <begin position="84"/>
        <end position="102"/>
    </location>
</feature>
<feature type="transmembrane region" description="Helical" evidence="2">
    <location>
        <begin position="151"/>
        <end position="169"/>
    </location>
</feature>
<sequence length="472" mass="50556">MQISHDKLSFRTKFSYGLGTLAFGIKDHGFNVLLMLYYNQVIGLPAASVGLMIMLAMIVDAVADPLIGHLSDRTRTRWGRRHPFMYGSAIPVAVAYFLLWLPPHGSQALQLTYLLILSVAVRVAISCYEIPSSALMSEFSSDYEERTSLSTYRTVFFALGTVIMSLLVFKVLLLPTAEQPVGQLNAAGYARYATVSAVLMAFAILISALGTHKRIPTLSKPLPVSEHSGLFGGLRALLTDRPYVSVLLCGFMFAVAAGLAATLGVYISTYFWRLGAADLGTIGASAGGGLILALAILQFTRRYSKKHIAVSLFSVALVAIVLPVALGLPGWMPRDPGRLVPILIASTLVTTAAVLAAAVVSLSMVADVADHLDLKTGRRMEGLMFAASVMVNKAVSGVGVFLSGVVLSAIHFPEKADPATVDPAIVNEMTLVAAVCMGVFATLAILILQFYPITRESHQRTIEALKLRRAPA</sequence>
<feature type="transmembrane region" description="Helical" evidence="2">
    <location>
        <begin position="383"/>
        <end position="410"/>
    </location>
</feature>
<dbReference type="GO" id="GO:0008643">
    <property type="term" value="P:carbohydrate transport"/>
    <property type="evidence" value="ECO:0007669"/>
    <property type="project" value="InterPro"/>
</dbReference>
<dbReference type="InterPro" id="IPR036259">
    <property type="entry name" value="MFS_trans_sf"/>
</dbReference>
<dbReference type="InterPro" id="IPR039672">
    <property type="entry name" value="MFS_2"/>
</dbReference>
<feature type="transmembrane region" description="Helical" evidence="2">
    <location>
        <begin position="243"/>
        <end position="267"/>
    </location>
</feature>
<evidence type="ECO:0000256" key="2">
    <source>
        <dbReference type="SAM" id="Phobius"/>
    </source>
</evidence>
<comment type="caution">
    <text evidence="3">The sequence shown here is derived from an EMBL/GenBank/DDBJ whole genome shotgun (WGS) entry which is preliminary data.</text>
</comment>
<evidence type="ECO:0000313" key="3">
    <source>
        <dbReference type="EMBL" id="NGY03255.1"/>
    </source>
</evidence>
<gene>
    <name evidence="3" type="ORF">G7Y85_00605</name>
</gene>
<name>A0A6M2BM73_9GAMM</name>
<feature type="transmembrane region" description="Helical" evidence="2">
    <location>
        <begin position="430"/>
        <end position="451"/>
    </location>
</feature>
<dbReference type="Pfam" id="PF13347">
    <property type="entry name" value="MFS_2"/>
    <property type="match status" value="1"/>
</dbReference>
<keyword evidence="4" id="KW-1185">Reference proteome</keyword>
<feature type="transmembrane region" description="Helical" evidence="2">
    <location>
        <begin position="279"/>
        <end position="297"/>
    </location>
</feature>
<reference evidence="3 4" key="1">
    <citation type="journal article" date="2014" name="Int. J. Syst. Evol. Microbiol.">
        <title>Solimonas terrae sp. nov., isolated from soil.</title>
        <authorList>
            <person name="Kim S.J."/>
            <person name="Moon J.Y."/>
            <person name="Weon H.Y."/>
            <person name="Ahn J.H."/>
            <person name="Chen W.M."/>
            <person name="Kwon S.W."/>
        </authorList>
    </citation>
    <scope>NUCLEOTIDE SEQUENCE [LARGE SCALE GENOMIC DNA]</scope>
    <source>
        <strain evidence="3 4">KIS83-12</strain>
    </source>
</reference>
<dbReference type="Proteomes" id="UP000472676">
    <property type="component" value="Unassembled WGS sequence"/>
</dbReference>